<organism evidence="1 2">
    <name type="scientific">Gluconobacter potus</name>
    <dbReference type="NCBI Taxonomy" id="2724927"/>
    <lineage>
        <taxon>Bacteria</taxon>
        <taxon>Pseudomonadati</taxon>
        <taxon>Pseudomonadota</taxon>
        <taxon>Alphaproteobacteria</taxon>
        <taxon>Acetobacterales</taxon>
        <taxon>Acetobacteraceae</taxon>
        <taxon>Gluconobacter</taxon>
    </lineage>
</organism>
<dbReference type="EMBL" id="LHZB01000117">
    <property type="protein sequence ID" value="KXV00356.1"/>
    <property type="molecule type" value="Genomic_DNA"/>
</dbReference>
<proteinExistence type="predicted"/>
<protein>
    <submittedName>
        <fullName evidence="1">Uncharacterized protein</fullName>
    </submittedName>
</protein>
<comment type="caution">
    <text evidence="1">The sequence shown here is derived from an EMBL/GenBank/DDBJ whole genome shotgun (WGS) entry which is preliminary data.</text>
</comment>
<reference evidence="1 2" key="1">
    <citation type="submission" date="2015-06" db="EMBL/GenBank/DDBJ databases">
        <title>Improved classification and identification of acetic acid bacteria using matrix-assisted laser desorption/ionization time-of-flight mass spectrometry; Gluconobacter nephelii and Gluconobacter uchimurae are later heterotypic synonyms of Gluconobacter japonicus and Gluconobacter oxydans, respectively.</title>
        <authorList>
            <person name="Li L."/>
            <person name="Cleenwerck I."/>
            <person name="De Vuyst L."/>
            <person name="Vandamme P."/>
        </authorList>
    </citation>
    <scope>NUCLEOTIDE SEQUENCE [LARGE SCALE GENOMIC DNA]</scope>
    <source>
        <strain evidence="1 2">LMG 1764</strain>
    </source>
</reference>
<dbReference type="AlphaFoldDB" id="A0A149QSR3"/>
<dbReference type="RefSeq" id="WP_062497165.1">
    <property type="nucleotide sequence ID" value="NZ_LHZB01000117.1"/>
</dbReference>
<evidence type="ECO:0000313" key="2">
    <source>
        <dbReference type="Proteomes" id="UP000075573"/>
    </source>
</evidence>
<dbReference type="PATRIC" id="fig|442.7.peg.2307"/>
<dbReference type="Proteomes" id="UP000075573">
    <property type="component" value="Unassembled WGS sequence"/>
</dbReference>
<sequence>MGYDLSITRDPIWTGRPGCSLTLEEWFNVIQRDDELCFALSSEPRKYPSCDAEWLAHPKPEEAPHGTFFVWGGGDVICKYPDEHQMIKMVRISRKLNAIVIGDNGERYDLDENGKLVVRDESAPPPSPRPVTYGIGCNPCEKFTKAVAASKTPDGLMFYQWYLGLITAVNAMRYEDGKSVMTFPLTPEFIREDQIFLAQYCQEHPDRLFHRAALALLQLWLARCGS</sequence>
<evidence type="ECO:0000313" key="1">
    <source>
        <dbReference type="EMBL" id="KXV00356.1"/>
    </source>
</evidence>
<name>A0A149QSR3_9PROT</name>
<accession>A0A149QSR3</accession>
<gene>
    <name evidence="1" type="ORF">AD929_12145</name>
</gene>